<name>A0A9X0DQT0_9HELO</name>
<feature type="compositionally biased region" description="Basic and acidic residues" evidence="1">
    <location>
        <begin position="87"/>
        <end position="132"/>
    </location>
</feature>
<reference evidence="2" key="1">
    <citation type="submission" date="2022-11" db="EMBL/GenBank/DDBJ databases">
        <title>Genome Resource of Sclerotinia nivalis Strain SnTB1, a Plant Pathogen Isolated from American Ginseng.</title>
        <authorList>
            <person name="Fan S."/>
        </authorList>
    </citation>
    <scope>NUCLEOTIDE SEQUENCE</scope>
    <source>
        <strain evidence="2">SnTB1</strain>
    </source>
</reference>
<feature type="compositionally biased region" description="Acidic residues" evidence="1">
    <location>
        <begin position="298"/>
        <end position="307"/>
    </location>
</feature>
<feature type="region of interest" description="Disordered" evidence="1">
    <location>
        <begin position="265"/>
        <end position="367"/>
    </location>
</feature>
<feature type="compositionally biased region" description="Basic residues" evidence="1">
    <location>
        <begin position="334"/>
        <end position="343"/>
    </location>
</feature>
<evidence type="ECO:0000313" key="2">
    <source>
        <dbReference type="EMBL" id="KAJ8070652.1"/>
    </source>
</evidence>
<feature type="compositionally biased region" description="Basic residues" evidence="1">
    <location>
        <begin position="282"/>
        <end position="293"/>
    </location>
</feature>
<feature type="compositionally biased region" description="Low complexity" evidence="1">
    <location>
        <begin position="308"/>
        <end position="319"/>
    </location>
</feature>
<feature type="compositionally biased region" description="Basic residues" evidence="1">
    <location>
        <begin position="356"/>
        <end position="367"/>
    </location>
</feature>
<dbReference type="AlphaFoldDB" id="A0A9X0DQT0"/>
<dbReference type="InterPro" id="IPR022190">
    <property type="entry name" value="DUF3716"/>
</dbReference>
<keyword evidence="3" id="KW-1185">Reference proteome</keyword>
<evidence type="ECO:0000256" key="1">
    <source>
        <dbReference type="SAM" id="MobiDB-lite"/>
    </source>
</evidence>
<dbReference type="EMBL" id="JAPEIS010000001">
    <property type="protein sequence ID" value="KAJ8070652.1"/>
    <property type="molecule type" value="Genomic_DNA"/>
</dbReference>
<proteinExistence type="predicted"/>
<sequence>MGSSGSTFPAPVSAFLTSIGKPLKKSIEFSPKIRYNYEFAMSTKRASPIKALVYKSDEDETDDNDNDEFFDEDFVQNVPSSKKKIRSNRERPERPVRTEMYSKTERRTFLSDQETPDHHQSGRKSQFDRESSRTYIALHRDSPSASYSDVRSPFASVEQIQSPVLLPKDVNFTLMSIFKIRRVRNLEYRSRDRIVKFTQYGKNHIANITAALIQERGVIAPVPCHSCDFSGKPGGPWTQCVTLPGFGDNACANCHVRYESKRCNFRGNNKSRGKSTSSRREKTSKKTSSRKRGRIESSEEETEEEESSSFSETPPESSFDTSEASDSLDDMEKKRAKLKKLKKLSKELEEELSNPKKIRKSKKRRRR</sequence>
<dbReference type="OrthoDB" id="4511039at2759"/>
<feature type="region of interest" description="Disordered" evidence="1">
    <location>
        <begin position="80"/>
        <end position="132"/>
    </location>
</feature>
<accession>A0A9X0DQT0</accession>
<organism evidence="2 3">
    <name type="scientific">Sclerotinia nivalis</name>
    <dbReference type="NCBI Taxonomy" id="352851"/>
    <lineage>
        <taxon>Eukaryota</taxon>
        <taxon>Fungi</taxon>
        <taxon>Dikarya</taxon>
        <taxon>Ascomycota</taxon>
        <taxon>Pezizomycotina</taxon>
        <taxon>Leotiomycetes</taxon>
        <taxon>Helotiales</taxon>
        <taxon>Sclerotiniaceae</taxon>
        <taxon>Sclerotinia</taxon>
    </lineage>
</organism>
<comment type="caution">
    <text evidence="2">The sequence shown here is derived from an EMBL/GenBank/DDBJ whole genome shotgun (WGS) entry which is preliminary data.</text>
</comment>
<evidence type="ECO:0000313" key="3">
    <source>
        <dbReference type="Proteomes" id="UP001152300"/>
    </source>
</evidence>
<gene>
    <name evidence="2" type="ORF">OCU04_001023</name>
</gene>
<protein>
    <submittedName>
        <fullName evidence="2">Uncharacterized protein</fullName>
    </submittedName>
</protein>
<dbReference type="Proteomes" id="UP001152300">
    <property type="component" value="Unassembled WGS sequence"/>
</dbReference>
<dbReference type="Pfam" id="PF12511">
    <property type="entry name" value="DUF3716"/>
    <property type="match status" value="1"/>
</dbReference>